<evidence type="ECO:0000313" key="3">
    <source>
        <dbReference type="Proteomes" id="UP001279410"/>
    </source>
</evidence>
<dbReference type="AlphaFoldDB" id="A0AAD3M7I2"/>
<evidence type="ECO:0000256" key="1">
    <source>
        <dbReference type="SAM" id="MobiDB-lite"/>
    </source>
</evidence>
<feature type="compositionally biased region" description="Pro residues" evidence="1">
    <location>
        <begin position="80"/>
        <end position="94"/>
    </location>
</feature>
<dbReference type="InterPro" id="IPR052466">
    <property type="entry name" value="DNA_MethProtect_Complex"/>
</dbReference>
<reference evidence="2" key="1">
    <citation type="submission" date="2022-08" db="EMBL/GenBank/DDBJ databases">
        <title>Genome sequencing of akame (Lates japonicus).</title>
        <authorList>
            <person name="Hashiguchi Y."/>
            <person name="Takahashi H."/>
        </authorList>
    </citation>
    <scope>NUCLEOTIDE SEQUENCE</scope>
    <source>
        <strain evidence="2">Kochi</strain>
    </source>
</reference>
<feature type="region of interest" description="Disordered" evidence="1">
    <location>
        <begin position="50"/>
        <end position="149"/>
    </location>
</feature>
<accession>A0AAD3M7I2</accession>
<keyword evidence="3" id="KW-1185">Reference proteome</keyword>
<proteinExistence type="predicted"/>
<dbReference type="PANTHER" id="PTHR14709:SF1">
    <property type="entry name" value="PROLINE-RICH PROTEIN 12"/>
    <property type="match status" value="1"/>
</dbReference>
<comment type="caution">
    <text evidence="2">The sequence shown here is derived from an EMBL/GenBank/DDBJ whole genome shotgun (WGS) entry which is preliminary data.</text>
</comment>
<feature type="region of interest" description="Disordered" evidence="1">
    <location>
        <begin position="172"/>
        <end position="199"/>
    </location>
</feature>
<name>A0AAD3M7I2_LATJO</name>
<protein>
    <submittedName>
        <fullName evidence="2">Proline-rich protein 12-like protein</fullName>
    </submittedName>
</protein>
<gene>
    <name evidence="2" type="ORF">AKAME5_002739100</name>
</gene>
<dbReference type="EMBL" id="BRZM01003534">
    <property type="protein sequence ID" value="GLD49122.1"/>
    <property type="molecule type" value="Genomic_DNA"/>
</dbReference>
<sequence length="199" mass="21142">MTWKKDMDDPLNPEAWAAIQKLSSSADEKAFDFKPGFMASFLDFLKTGKKQSGLDSENDGGEQELLNPCSSLKGGIRPLSPLPPPLPQTPPQQPPGAFGEGGQGEGEDLALSGCPSPCKPLDEELKRNLETLPSFSSDEEDSVSKNQDLQKSISSAISALYDTPHSLAAAMASAMAKAPPTLSPPTPQEPPLSPPRLQD</sequence>
<feature type="compositionally biased region" description="Pro residues" evidence="1">
    <location>
        <begin position="181"/>
        <end position="199"/>
    </location>
</feature>
<feature type="compositionally biased region" description="Basic and acidic residues" evidence="1">
    <location>
        <begin position="120"/>
        <end position="129"/>
    </location>
</feature>
<evidence type="ECO:0000313" key="2">
    <source>
        <dbReference type="EMBL" id="GLD49122.1"/>
    </source>
</evidence>
<organism evidence="2 3">
    <name type="scientific">Lates japonicus</name>
    <name type="common">Japanese lates</name>
    <dbReference type="NCBI Taxonomy" id="270547"/>
    <lineage>
        <taxon>Eukaryota</taxon>
        <taxon>Metazoa</taxon>
        <taxon>Chordata</taxon>
        <taxon>Craniata</taxon>
        <taxon>Vertebrata</taxon>
        <taxon>Euteleostomi</taxon>
        <taxon>Actinopterygii</taxon>
        <taxon>Neopterygii</taxon>
        <taxon>Teleostei</taxon>
        <taxon>Neoteleostei</taxon>
        <taxon>Acanthomorphata</taxon>
        <taxon>Carangaria</taxon>
        <taxon>Carangaria incertae sedis</taxon>
        <taxon>Centropomidae</taxon>
        <taxon>Lates</taxon>
    </lineage>
</organism>
<dbReference type="PANTHER" id="PTHR14709">
    <property type="entry name" value="GLUTAMINE AND SERINE-RICH PROTEIN 1-RELATED"/>
    <property type="match status" value="1"/>
</dbReference>
<dbReference type="Proteomes" id="UP001279410">
    <property type="component" value="Unassembled WGS sequence"/>
</dbReference>